<evidence type="ECO:0000313" key="4">
    <source>
        <dbReference type="Proteomes" id="UP000000759"/>
    </source>
</evidence>
<organism evidence="3 4">
    <name type="scientific">Phaeodactylum tricornutum (strain CCAP 1055/1)</name>
    <dbReference type="NCBI Taxonomy" id="556484"/>
    <lineage>
        <taxon>Eukaryota</taxon>
        <taxon>Sar</taxon>
        <taxon>Stramenopiles</taxon>
        <taxon>Ochrophyta</taxon>
        <taxon>Bacillariophyta</taxon>
        <taxon>Bacillariophyceae</taxon>
        <taxon>Bacillariophycidae</taxon>
        <taxon>Naviculales</taxon>
        <taxon>Phaeodactylaceae</taxon>
        <taxon>Phaeodactylum</taxon>
    </lineage>
</organism>
<dbReference type="PaxDb" id="2850-Phatr50139"/>
<protein>
    <submittedName>
        <fullName evidence="3">Uncharacterized protein</fullName>
    </submittedName>
</protein>
<feature type="chain" id="PRO_5002853149" evidence="2">
    <location>
        <begin position="23"/>
        <end position="315"/>
    </location>
</feature>
<reference evidence="4" key="2">
    <citation type="submission" date="2008-08" db="EMBL/GenBank/DDBJ databases">
        <authorList>
            <consortium name="Diatom Consortium"/>
            <person name="Grigoriev I."/>
            <person name="Grimwood J."/>
            <person name="Kuo A."/>
            <person name="Otillar R.P."/>
            <person name="Salamov A."/>
            <person name="Detter J.C."/>
            <person name="Lindquist E."/>
            <person name="Shapiro H."/>
            <person name="Lucas S."/>
            <person name="Glavina del Rio T."/>
            <person name="Pitluck S."/>
            <person name="Rokhsar D."/>
            <person name="Bowler C."/>
        </authorList>
    </citation>
    <scope>GENOME REANNOTATION</scope>
    <source>
        <strain evidence="4">CCAP 1055/1</strain>
    </source>
</reference>
<dbReference type="AlphaFoldDB" id="B7GD32"/>
<accession>B7GD32</accession>
<reference evidence="3 4" key="1">
    <citation type="journal article" date="2008" name="Nature">
        <title>The Phaeodactylum genome reveals the evolutionary history of diatom genomes.</title>
        <authorList>
            <person name="Bowler C."/>
            <person name="Allen A.E."/>
            <person name="Badger J.H."/>
            <person name="Grimwood J."/>
            <person name="Jabbari K."/>
            <person name="Kuo A."/>
            <person name="Maheswari U."/>
            <person name="Martens C."/>
            <person name="Maumus F."/>
            <person name="Otillar R.P."/>
            <person name="Rayko E."/>
            <person name="Salamov A."/>
            <person name="Vandepoele K."/>
            <person name="Beszteri B."/>
            <person name="Gruber A."/>
            <person name="Heijde M."/>
            <person name="Katinka M."/>
            <person name="Mock T."/>
            <person name="Valentin K."/>
            <person name="Verret F."/>
            <person name="Berges J.A."/>
            <person name="Brownlee C."/>
            <person name="Cadoret J.P."/>
            <person name="Chiovitti A."/>
            <person name="Choi C.J."/>
            <person name="Coesel S."/>
            <person name="De Martino A."/>
            <person name="Detter J.C."/>
            <person name="Durkin C."/>
            <person name="Falciatore A."/>
            <person name="Fournet J."/>
            <person name="Haruta M."/>
            <person name="Huysman M.J."/>
            <person name="Jenkins B.D."/>
            <person name="Jiroutova K."/>
            <person name="Jorgensen R.E."/>
            <person name="Joubert Y."/>
            <person name="Kaplan A."/>
            <person name="Kroger N."/>
            <person name="Kroth P.G."/>
            <person name="La Roche J."/>
            <person name="Lindquist E."/>
            <person name="Lommer M."/>
            <person name="Martin-Jezequel V."/>
            <person name="Lopez P.J."/>
            <person name="Lucas S."/>
            <person name="Mangogna M."/>
            <person name="McGinnis K."/>
            <person name="Medlin L.K."/>
            <person name="Montsant A."/>
            <person name="Oudot-Le Secq M.P."/>
            <person name="Napoli C."/>
            <person name="Obornik M."/>
            <person name="Parker M.S."/>
            <person name="Petit J.L."/>
            <person name="Porcel B.M."/>
            <person name="Poulsen N."/>
            <person name="Robison M."/>
            <person name="Rychlewski L."/>
            <person name="Rynearson T.A."/>
            <person name="Schmutz J."/>
            <person name="Shapiro H."/>
            <person name="Siaut M."/>
            <person name="Stanley M."/>
            <person name="Sussman M.R."/>
            <person name="Taylor A.R."/>
            <person name="Vardi A."/>
            <person name="von Dassow P."/>
            <person name="Vyverman W."/>
            <person name="Willis A."/>
            <person name="Wyrwicz L.S."/>
            <person name="Rokhsar D.S."/>
            <person name="Weissenbach J."/>
            <person name="Armbrust E.V."/>
            <person name="Green B.R."/>
            <person name="Van de Peer Y."/>
            <person name="Grigoriev I.V."/>
        </authorList>
    </citation>
    <scope>NUCLEOTIDE SEQUENCE [LARGE SCALE GENOMIC DNA]</scope>
    <source>
        <strain evidence="3 4">CCAP 1055/1</strain>
    </source>
</reference>
<dbReference type="KEGG" id="pti:PHATRDRAFT_50139"/>
<keyword evidence="2" id="KW-0732">Signal</keyword>
<evidence type="ECO:0000313" key="3">
    <source>
        <dbReference type="EMBL" id="EEC43426.1"/>
    </source>
</evidence>
<feature type="signal peptide" evidence="2">
    <location>
        <begin position="1"/>
        <end position="22"/>
    </location>
</feature>
<keyword evidence="4" id="KW-1185">Reference proteome</keyword>
<feature type="region of interest" description="Disordered" evidence="1">
    <location>
        <begin position="255"/>
        <end position="315"/>
    </location>
</feature>
<dbReference type="Proteomes" id="UP000000759">
    <property type="component" value="Chromosome 27"/>
</dbReference>
<sequence length="315" mass="34796">MSAFNLETFILHLACHLVGARAVRETLEQNSGSSRLYWRSPILCADKSVDPTRLDVGNESHVIFVDVAFEIVTSTRNAGDRIRCHWGSLVQHQGSGYYLASRFLSVADLERHFPEHVVSVSFTPGAALAQTIATALRSIQDETSTRVERNRTNGEPPVVWLSLDYEALDEKLDLCVYDKQNSSRLEGSSVDKLSPALYSTMLFNLLPTFTATEPMDETQAQQIEALWRSNTRAQSITEDERDGFDNVGLNNSPRFSATPIAVPSSSTSSSTKFGRSATDDRASPAISPLAGNKRRKLGRGMGVPRRKAKKLQYLG</sequence>
<gene>
    <name evidence="3" type="ORF">PHATRDRAFT_50139</name>
</gene>
<dbReference type="GeneID" id="7198934"/>
<dbReference type="InParanoid" id="B7GD32"/>
<evidence type="ECO:0000256" key="2">
    <source>
        <dbReference type="SAM" id="SignalP"/>
    </source>
</evidence>
<proteinExistence type="predicted"/>
<dbReference type="EMBL" id="CM000629">
    <property type="protein sequence ID" value="EEC43426.1"/>
    <property type="molecule type" value="Genomic_DNA"/>
</dbReference>
<dbReference type="HOGENOM" id="CLU_884180_0_0_1"/>
<evidence type="ECO:0000256" key="1">
    <source>
        <dbReference type="SAM" id="MobiDB-lite"/>
    </source>
</evidence>
<feature type="compositionally biased region" description="Basic residues" evidence="1">
    <location>
        <begin position="292"/>
        <end position="315"/>
    </location>
</feature>
<name>B7GD32_PHATC</name>
<dbReference type="RefSeq" id="XP_002184979.1">
    <property type="nucleotide sequence ID" value="XM_002184943.1"/>
</dbReference>